<feature type="transmembrane region" description="Helical" evidence="6">
    <location>
        <begin position="844"/>
        <end position="867"/>
    </location>
</feature>
<feature type="domain" description="ABC3 transporter permease C-terminal" evidence="7">
    <location>
        <begin position="376"/>
        <end position="489"/>
    </location>
</feature>
<evidence type="ECO:0000259" key="8">
    <source>
        <dbReference type="Pfam" id="PF12704"/>
    </source>
</evidence>
<feature type="transmembrane region" description="Helical" evidence="6">
    <location>
        <begin position="810"/>
        <end position="829"/>
    </location>
</feature>
<evidence type="ECO:0000256" key="6">
    <source>
        <dbReference type="SAM" id="Phobius"/>
    </source>
</evidence>
<feature type="domain" description="ABC3 transporter permease C-terminal" evidence="7">
    <location>
        <begin position="760"/>
        <end position="873"/>
    </location>
</feature>
<keyword evidence="2" id="KW-1003">Cell membrane</keyword>
<dbReference type="NCBIfam" id="NF038404">
    <property type="entry name" value="perm_prefix_2"/>
    <property type="match status" value="1"/>
</dbReference>
<evidence type="ECO:0000256" key="1">
    <source>
        <dbReference type="ARBA" id="ARBA00004651"/>
    </source>
</evidence>
<protein>
    <submittedName>
        <fullName evidence="9">Putative ABC transport system permease protein</fullName>
    </submittedName>
</protein>
<dbReference type="PANTHER" id="PTHR30572:SF18">
    <property type="entry name" value="ABC-TYPE MACROLIDE FAMILY EXPORT SYSTEM PERMEASE COMPONENT 2"/>
    <property type="match status" value="1"/>
</dbReference>
<dbReference type="InterPro" id="IPR050250">
    <property type="entry name" value="Macrolide_Exporter_MacB"/>
</dbReference>
<dbReference type="Pfam" id="PF12704">
    <property type="entry name" value="MacB_PCD"/>
    <property type="match status" value="2"/>
</dbReference>
<dbReference type="RefSeq" id="WP_221408862.1">
    <property type="nucleotide sequence ID" value="NZ_FUZU01000001.1"/>
</dbReference>
<dbReference type="InterPro" id="IPR025857">
    <property type="entry name" value="MacB_PCD"/>
</dbReference>
<feature type="transmembrane region" description="Helical" evidence="6">
    <location>
        <begin position="370"/>
        <end position="395"/>
    </location>
</feature>
<evidence type="ECO:0000313" key="10">
    <source>
        <dbReference type="Proteomes" id="UP000190961"/>
    </source>
</evidence>
<feature type="transmembrane region" description="Helical" evidence="6">
    <location>
        <begin position="758"/>
        <end position="777"/>
    </location>
</feature>
<dbReference type="AlphaFoldDB" id="A0A1T5J2W0"/>
<feature type="transmembrane region" description="Helical" evidence="6">
    <location>
        <begin position="463"/>
        <end position="487"/>
    </location>
</feature>
<organism evidence="9 10">
    <name type="scientific">Ohtaekwangia koreensis</name>
    <dbReference type="NCBI Taxonomy" id="688867"/>
    <lineage>
        <taxon>Bacteria</taxon>
        <taxon>Pseudomonadati</taxon>
        <taxon>Bacteroidota</taxon>
        <taxon>Cytophagia</taxon>
        <taxon>Cytophagales</taxon>
        <taxon>Fulvivirgaceae</taxon>
        <taxon>Ohtaekwangia</taxon>
    </lineage>
</organism>
<feature type="domain" description="MacB-like periplasmic core" evidence="8">
    <location>
        <begin position="96"/>
        <end position="311"/>
    </location>
</feature>
<dbReference type="GO" id="GO:0022857">
    <property type="term" value="F:transmembrane transporter activity"/>
    <property type="evidence" value="ECO:0007669"/>
    <property type="project" value="TreeGrafter"/>
</dbReference>
<proteinExistence type="predicted"/>
<dbReference type="InterPro" id="IPR003838">
    <property type="entry name" value="ABC3_permease_C"/>
</dbReference>
<dbReference type="Pfam" id="PF02687">
    <property type="entry name" value="FtsX"/>
    <property type="match status" value="2"/>
</dbReference>
<dbReference type="GO" id="GO:0005886">
    <property type="term" value="C:plasma membrane"/>
    <property type="evidence" value="ECO:0007669"/>
    <property type="project" value="UniProtKB-SubCell"/>
</dbReference>
<evidence type="ECO:0000256" key="3">
    <source>
        <dbReference type="ARBA" id="ARBA00022692"/>
    </source>
</evidence>
<reference evidence="9 10" key="1">
    <citation type="submission" date="2017-02" db="EMBL/GenBank/DDBJ databases">
        <authorList>
            <person name="Peterson S.W."/>
        </authorList>
    </citation>
    <scope>NUCLEOTIDE SEQUENCE [LARGE SCALE GENOMIC DNA]</scope>
    <source>
        <strain evidence="9 10">DSM 25262</strain>
    </source>
</reference>
<evidence type="ECO:0000256" key="5">
    <source>
        <dbReference type="ARBA" id="ARBA00023136"/>
    </source>
</evidence>
<feature type="domain" description="MacB-like periplasmic core" evidence="8">
    <location>
        <begin position="599"/>
        <end position="688"/>
    </location>
</feature>
<evidence type="ECO:0000313" key="9">
    <source>
        <dbReference type="EMBL" id="SKC45622.1"/>
    </source>
</evidence>
<feature type="transmembrane region" description="Helical" evidence="6">
    <location>
        <begin position="97"/>
        <end position="118"/>
    </location>
</feature>
<dbReference type="InterPro" id="IPR047699">
    <property type="entry name" value="Permease_put_prefix"/>
</dbReference>
<keyword evidence="4 6" id="KW-1133">Transmembrane helix</keyword>
<dbReference type="STRING" id="688867.SAMN05660236_0683"/>
<accession>A0A1T5J2W0</accession>
<name>A0A1T5J2W0_9BACT</name>
<comment type="subcellular location">
    <subcellularLocation>
        <location evidence="1">Cell membrane</location>
        <topology evidence="1">Multi-pass membrane protein</topology>
    </subcellularLocation>
</comment>
<keyword evidence="10" id="KW-1185">Reference proteome</keyword>
<dbReference type="EMBL" id="FUZU01000001">
    <property type="protein sequence ID" value="SKC45622.1"/>
    <property type="molecule type" value="Genomic_DNA"/>
</dbReference>
<feature type="transmembrane region" description="Helical" evidence="6">
    <location>
        <begin position="416"/>
        <end position="443"/>
    </location>
</feature>
<keyword evidence="3 6" id="KW-0812">Transmembrane</keyword>
<evidence type="ECO:0000259" key="7">
    <source>
        <dbReference type="Pfam" id="PF02687"/>
    </source>
</evidence>
<evidence type="ECO:0000256" key="4">
    <source>
        <dbReference type="ARBA" id="ARBA00022989"/>
    </source>
</evidence>
<evidence type="ECO:0000256" key="2">
    <source>
        <dbReference type="ARBA" id="ARBA00022475"/>
    </source>
</evidence>
<sequence>MKEHPPKWADRFLEWYCHPELLEEIQGDAYELFYRITKQNKLKAKLYFIWNVLRFFRLKNIRRRSKNYYSNIITISMLKNYFKTGWRNLMHKKAFSLINIFGLAIGLTSFLLIASFVYDELSYDKYAARYKNIYRVGLRFEQNGGVDDYPHVDVAVAAGMKSTFPEIIESARMTGLLTDYIKHEGSSIKEEALVLADSNILKMFSIPLLEGNVNNALTEPNSIVISKAFAKKYFGDKSPMGEMLTFNRNGLLKVTGIFDKIPEHSHFHSNAFISLTTGPSTTRRQTWSNVGYYSYLLLNEHADAARLEAKFPSLVEKYVVPEVQEDMGISFAEAQKSVNSWKFYLMPISQIHLYSHTKYEMEPNGDINNVYIFGGLAIFILLLACVNFMNLSTASSAKRSKEIGMRKVLGSYRNQLVVQFLVESMILAMIALTFALLFVFALLPIFNQLTGKHIYITFFLSPQIFTIILALGVIVGIMAGIYPAVFLSSFPTLRVLKSSSTGGPRRGGLRSTLVVFQFTISTALIIATIIAYQQLHFMQNIKIGYDKEQILVIENAGALQKNQIVFKEKLKQDHRVVNTSNATIPIGNASSFGGTEIAAKESIASNIHTHVFTMDYDYIQTLGLEILVGRNFSSEFPSDSLGTNVVINETAMRDLGWNKQNVIGSTIVRSAQVQYQVIGVVKDFHYTSAKDKIAPLVIVYRGFSQATLVKVKTAELTSFIRDLSQQWKAFNVDVPFNYYFLDERFNSLYKAEQTTEQIFMVFMVIAVLIASLGLYGLSTYSAEQRTKEIGIRKVLGSSVKQIVFLQSKEFLILVLIAIVVAAPLSWYTMNQWLQNFGYRIEINIWVILLAGVAALVIALLTVSFQALKAAVSNPVKSLRGE</sequence>
<feature type="transmembrane region" description="Helical" evidence="6">
    <location>
        <begin position="508"/>
        <end position="532"/>
    </location>
</feature>
<dbReference type="PANTHER" id="PTHR30572">
    <property type="entry name" value="MEMBRANE COMPONENT OF TRANSPORTER-RELATED"/>
    <property type="match status" value="1"/>
</dbReference>
<dbReference type="Proteomes" id="UP000190961">
    <property type="component" value="Unassembled WGS sequence"/>
</dbReference>
<keyword evidence="5 6" id="KW-0472">Membrane</keyword>
<gene>
    <name evidence="9" type="ORF">SAMN05660236_0683</name>
</gene>